<dbReference type="EMBL" id="CP016804">
    <property type="protein sequence ID" value="APE94846.1"/>
    <property type="molecule type" value="Genomic_DNA"/>
</dbReference>
<dbReference type="Pfam" id="PF11755">
    <property type="entry name" value="DUF3311"/>
    <property type="match status" value="1"/>
</dbReference>
<dbReference type="Proteomes" id="UP000186165">
    <property type="component" value="Chromosome"/>
</dbReference>
<keyword evidence="5" id="KW-1185">Reference proteome</keyword>
<proteinExistence type="predicted"/>
<name>A0A1D8S2L1_9EURY</name>
<dbReference type="KEGG" id="hhsr:HSR6_0380"/>
<sequence length="75" mass="8729">MDPRSIGWAIGFFLLAALAIPWFLWDSAAMAFGLPVWLWYHIAWLLLAALVFRHFTRRGWGLWIDERTDSHGGTR</sequence>
<protein>
    <recommendedName>
        <fullName evidence="6">DUF3311 domain-containing protein</fullName>
    </recommendedName>
</protein>
<evidence type="ECO:0000313" key="5">
    <source>
        <dbReference type="Proteomes" id="UP000186165"/>
    </source>
</evidence>
<dbReference type="Proteomes" id="UP000185608">
    <property type="component" value="Chromosome"/>
</dbReference>
<gene>
    <name evidence="3" type="ORF">HSR6_0380</name>
    <name evidence="2" type="ORF">HTSR_0395</name>
</gene>
<dbReference type="STRING" id="1873524.HSR6_0380"/>
<dbReference type="RefSeq" id="WP_070364354.1">
    <property type="nucleotide sequence ID" value="NZ_CP016070.1"/>
</dbReference>
<dbReference type="GeneID" id="30416906"/>
<accession>A0A1J1A9N4</accession>
<evidence type="ECO:0000313" key="2">
    <source>
        <dbReference type="EMBL" id="AOW79595.1"/>
    </source>
</evidence>
<evidence type="ECO:0000313" key="3">
    <source>
        <dbReference type="EMBL" id="APE94846.1"/>
    </source>
</evidence>
<accession>A0A1D8S2L1</accession>
<dbReference type="KEGG" id="halh:HTSR_0395"/>
<dbReference type="OrthoDB" id="295408at2157"/>
<keyword evidence="1" id="KW-0812">Transmembrane</keyword>
<organism evidence="2 4">
    <name type="scientific">Halodesulfurarchaeum formicicum</name>
    <dbReference type="NCBI Taxonomy" id="1873524"/>
    <lineage>
        <taxon>Archaea</taxon>
        <taxon>Methanobacteriati</taxon>
        <taxon>Methanobacteriota</taxon>
        <taxon>Stenosarchaea group</taxon>
        <taxon>Halobacteria</taxon>
        <taxon>Halobacteriales</taxon>
        <taxon>Halobacteriaceae</taxon>
        <taxon>Halodesulfurarchaeum</taxon>
    </lineage>
</organism>
<keyword evidence="1" id="KW-1133">Transmembrane helix</keyword>
<dbReference type="AlphaFoldDB" id="A0A1D8S2L1"/>
<reference evidence="5" key="2">
    <citation type="submission" date="2016-08" db="EMBL/GenBank/DDBJ databases">
        <title>Discovery of first anaerobic lithoheterotrophic haloarchae widely represented in hypersaline habitats.</title>
        <authorList>
            <person name="Sorokin D.Y."/>
            <person name="Kublanov I.V."/>
            <person name="Roman P."/>
            <person name="Sinninghe Damste J.S."/>
            <person name="Golyshin P.N."/>
            <person name="Rojo D."/>
            <person name="Ciordia S."/>
            <person name="Mena Md.C."/>
            <person name="Ferrer M."/>
            <person name="Smedile F."/>
            <person name="Messina E."/>
            <person name="La Cono V."/>
            <person name="Yakimov M.M."/>
        </authorList>
    </citation>
    <scope>NUCLEOTIDE SEQUENCE [LARGE SCALE GENOMIC DNA]</scope>
    <source>
        <strain evidence="5">HSR6</strain>
    </source>
</reference>
<feature type="transmembrane region" description="Helical" evidence="1">
    <location>
        <begin position="7"/>
        <end position="25"/>
    </location>
</feature>
<keyword evidence="1" id="KW-0472">Membrane</keyword>
<dbReference type="EMBL" id="CP016070">
    <property type="protein sequence ID" value="AOW79595.1"/>
    <property type="molecule type" value="Genomic_DNA"/>
</dbReference>
<reference evidence="3" key="3">
    <citation type="journal article" date="2017" name="ISME J.">
        <title>Discovery of anaerobic lithoheterotrophic haloarchaea, ubiquitous in hypersaline habitats.</title>
        <authorList>
            <person name="Sorokin D.Y."/>
            <person name="Messina E."/>
            <person name="Smedile F."/>
            <person name="Roman P."/>
            <person name="Damste J.S.S."/>
            <person name="Ciordia S."/>
            <person name="Mena M.C."/>
            <person name="Ferrer M."/>
            <person name="Golyshin P.N."/>
            <person name="Kublanov I.V."/>
            <person name="Samarov N.I."/>
            <person name="Toshchakov S.V."/>
            <person name="La Cono V."/>
            <person name="Yakimov M.M."/>
        </authorList>
    </citation>
    <scope>NUCLEOTIDE SEQUENCE</scope>
    <source>
        <strain evidence="3">HSR6</strain>
    </source>
</reference>
<reference evidence="2 4" key="1">
    <citation type="submission" date="2016-06" db="EMBL/GenBank/DDBJ databases">
        <title>Discovery of anaerobic lithoheterotrophic haloarchaeon capable of sulfur respiration by hydrogen and formate.</title>
        <authorList>
            <person name="Sorokin D.Y."/>
            <person name="Kublanov I.V."/>
            <person name="Roman P."/>
            <person name="Sinninghe Damste J.S."/>
            <person name="Golyshin P.N."/>
            <person name="Rojo D."/>
            <person name="Ciordia S."/>
            <person name="Mena Md.C."/>
            <person name="Ferrer M."/>
            <person name="Smedile F."/>
            <person name="Messina E."/>
            <person name="La Cono V."/>
            <person name="Yakimov M.M."/>
        </authorList>
    </citation>
    <scope>NUCLEOTIDE SEQUENCE [LARGE SCALE GENOMIC DNA]</scope>
    <source>
        <strain evidence="2 4">HTSR1</strain>
    </source>
</reference>
<dbReference type="InterPro" id="IPR021741">
    <property type="entry name" value="DUF3311"/>
</dbReference>
<evidence type="ECO:0000256" key="1">
    <source>
        <dbReference type="SAM" id="Phobius"/>
    </source>
</evidence>
<feature type="transmembrane region" description="Helical" evidence="1">
    <location>
        <begin position="37"/>
        <end position="55"/>
    </location>
</feature>
<evidence type="ECO:0008006" key="6">
    <source>
        <dbReference type="Google" id="ProtNLM"/>
    </source>
</evidence>
<evidence type="ECO:0000313" key="4">
    <source>
        <dbReference type="Proteomes" id="UP000185608"/>
    </source>
</evidence>